<dbReference type="InterPro" id="IPR000594">
    <property type="entry name" value="ThiF_NAD_FAD-bd"/>
</dbReference>
<dbReference type="InterPro" id="IPR001763">
    <property type="entry name" value="Rhodanese-like_dom"/>
</dbReference>
<feature type="binding site" evidence="10">
    <location>
        <position position="200"/>
    </location>
    <ligand>
        <name>ATP</name>
        <dbReference type="ChEBI" id="CHEBI:30616"/>
    </ligand>
</feature>
<dbReference type="GO" id="GO:0006777">
    <property type="term" value="P:Mo-molybdopterin cofactor biosynthetic process"/>
    <property type="evidence" value="ECO:0007669"/>
    <property type="project" value="UniProtKB-UniRule"/>
</dbReference>
<feature type="binding site" evidence="10">
    <location>
        <position position="155"/>
    </location>
    <ligand>
        <name>ATP</name>
        <dbReference type="ChEBI" id="CHEBI:30616"/>
    </ligand>
</feature>
<dbReference type="PANTHER" id="PTHR10953">
    <property type="entry name" value="UBIQUITIN-ACTIVATING ENZYME E1"/>
    <property type="match status" value="1"/>
</dbReference>
<evidence type="ECO:0000256" key="8">
    <source>
        <dbReference type="ARBA" id="ARBA00022840"/>
    </source>
</evidence>
<dbReference type="InterPro" id="IPR045886">
    <property type="entry name" value="ThiF/MoeB/HesA"/>
</dbReference>
<dbReference type="EMBL" id="SMOL01000559">
    <property type="protein sequence ID" value="KAB2606020.1"/>
    <property type="molecule type" value="Genomic_DNA"/>
</dbReference>
<reference evidence="13 14" key="1">
    <citation type="submission" date="2019-09" db="EMBL/GenBank/DDBJ databases">
        <authorList>
            <person name="Ou C."/>
        </authorList>
    </citation>
    <scope>NUCLEOTIDE SEQUENCE [LARGE SCALE GENOMIC DNA]</scope>
    <source>
        <strain evidence="13">S2</strain>
        <tissue evidence="13">Leaf</tissue>
    </source>
</reference>
<comment type="catalytic activity">
    <reaction evidence="10">
        <text>[molybdopterin-synthase sulfur-carrier protein]-C-terminal Gly-Gly-AMP + S-sulfanyl-L-cysteinyl-[cysteine desulfurase] + AH2 = [molybdopterin-synthase sulfur-carrier protein]-C-terminal-Gly-aminoethanethioate + L-cysteinyl-[cysteine desulfurase] + A + AMP + 2 H(+)</text>
        <dbReference type="Rhea" id="RHEA:48612"/>
        <dbReference type="Rhea" id="RHEA-COMP:12157"/>
        <dbReference type="Rhea" id="RHEA-COMP:12158"/>
        <dbReference type="Rhea" id="RHEA-COMP:12159"/>
        <dbReference type="Rhea" id="RHEA-COMP:19907"/>
        <dbReference type="ChEBI" id="CHEBI:13193"/>
        <dbReference type="ChEBI" id="CHEBI:15378"/>
        <dbReference type="ChEBI" id="CHEBI:17499"/>
        <dbReference type="ChEBI" id="CHEBI:29950"/>
        <dbReference type="ChEBI" id="CHEBI:61963"/>
        <dbReference type="ChEBI" id="CHEBI:90618"/>
        <dbReference type="ChEBI" id="CHEBI:232372"/>
        <dbReference type="ChEBI" id="CHEBI:456215"/>
        <dbReference type="EC" id="2.8.1.11"/>
    </reaction>
</comment>
<keyword evidence="8 10" id="KW-0067">ATP-binding</keyword>
<keyword evidence="4 10" id="KW-0819">tRNA processing</keyword>
<comment type="function">
    <text evidence="10">Plays a central role in 2-thiolation of mcm(5)S(2)U at tRNA wobble positions of cytosolic tRNA(Lys), tRNA(Glu) and tRNA(Gln). Also essential during biosynthesis of the molybdenum cofactor. Acts by mediating the C-terminal thiocarboxylation of sulfur carriers URM1 and MOCS2A. Its N-terminus first activates URM1 and MOCS2A as acyl-adenylates (-COAMP), then the persulfide sulfur on the catalytic cysteine is transferred to URM1 and MOCS2A to form thiocarboxylation (-COSH) of their C-terminus. The reaction probably involves hydrogen sulfide that is generated from the persulfide intermediate and that acts as nucleophile towards URM1 and MOCS2A. Subsequently, a transient disulfide bond is formed. Does not use thiosulfate as sulfur donor; NFS1 probably acting as a sulfur donor for thiocarboxylation reactions.</text>
</comment>
<reference evidence="14" key="2">
    <citation type="submission" date="2019-10" db="EMBL/GenBank/DDBJ databases">
        <title>A de novo genome assembly of a pear dwarfing rootstock.</title>
        <authorList>
            <person name="Wang F."/>
            <person name="Wang J."/>
            <person name="Li S."/>
            <person name="Zhang Y."/>
            <person name="Fang M."/>
            <person name="Ma L."/>
            <person name="Zhao Y."/>
            <person name="Jiang S."/>
        </authorList>
    </citation>
    <scope>NUCLEOTIDE SEQUENCE [LARGE SCALE GENOMIC DNA]</scope>
</reference>
<comment type="similarity">
    <text evidence="10">In the N-terminal section; belongs to the HesA/MoeB/ThiF family. UBA4 subfamily.</text>
</comment>
<feature type="binding site" evidence="10">
    <location>
        <position position="360"/>
    </location>
    <ligand>
        <name>Zn(2+)</name>
        <dbReference type="ChEBI" id="CHEBI:29105"/>
    </ligand>
</feature>
<accession>A0A5N5FXB0</accession>
<dbReference type="GO" id="GO:0061605">
    <property type="term" value="F:molybdopterin-synthase adenylyltransferase activity"/>
    <property type="evidence" value="ECO:0007669"/>
    <property type="project" value="UniProtKB-EC"/>
</dbReference>
<dbReference type="NCBIfam" id="NF004281">
    <property type="entry name" value="PRK05690.1"/>
    <property type="match status" value="1"/>
</dbReference>
<dbReference type="FunFam" id="3.40.250.10:FF:000014">
    <property type="entry name" value="Adenylyltransferase and sulfurtransferase MOCS3"/>
    <property type="match status" value="1"/>
</dbReference>
<dbReference type="Pfam" id="PF00899">
    <property type="entry name" value="ThiF"/>
    <property type="match status" value="1"/>
</dbReference>
<dbReference type="PROSITE" id="PS50206">
    <property type="entry name" value="RHODANESE_3"/>
    <property type="match status" value="1"/>
</dbReference>
<keyword evidence="7 10" id="KW-0862">Zinc</keyword>
<dbReference type="Gene3D" id="3.40.250.10">
    <property type="entry name" value="Rhodanese-like domain"/>
    <property type="match status" value="1"/>
</dbReference>
<dbReference type="GO" id="GO:0002143">
    <property type="term" value="P:tRNA wobble position uridine thiolation"/>
    <property type="evidence" value="ECO:0007669"/>
    <property type="project" value="InterPro"/>
</dbReference>
<dbReference type="GO" id="GO:0061604">
    <property type="term" value="F:molybdopterin-synthase sulfurtransferase activity"/>
    <property type="evidence" value="ECO:0007669"/>
    <property type="project" value="UniProtKB-EC"/>
</dbReference>
<proteinExistence type="inferred from homology"/>
<feature type="binding site" evidence="10">
    <location>
        <position position="285"/>
    </location>
    <ligand>
        <name>Zn(2+)</name>
        <dbReference type="ChEBI" id="CHEBI:29105"/>
    </ligand>
</feature>
<evidence type="ECO:0000256" key="10">
    <source>
        <dbReference type="HAMAP-Rule" id="MF_03049"/>
    </source>
</evidence>
<dbReference type="HAMAP" id="MF_03049">
    <property type="entry name" value="MOCS3_Uba4"/>
    <property type="match status" value="1"/>
</dbReference>
<comment type="caution">
    <text evidence="13">The sequence shown here is derived from an EMBL/GenBank/DDBJ whole genome shotgun (WGS) entry which is preliminary data.</text>
</comment>
<dbReference type="Gene3D" id="3.40.50.720">
    <property type="entry name" value="NAD(P)-binding Rossmann-like Domain"/>
    <property type="match status" value="1"/>
</dbReference>
<feature type="coiled-coil region" evidence="11">
    <location>
        <begin position="58"/>
        <end position="92"/>
    </location>
</feature>
<dbReference type="GO" id="GO:0005524">
    <property type="term" value="F:ATP binding"/>
    <property type="evidence" value="ECO:0007669"/>
    <property type="project" value="UniProtKB-KW"/>
</dbReference>
<dbReference type="OrthoDB" id="10261062at2759"/>
<dbReference type="SUPFAM" id="SSF69572">
    <property type="entry name" value="Activating enzymes of the ubiquitin-like proteins"/>
    <property type="match status" value="1"/>
</dbReference>
<sequence length="519" mass="56264">MSEMTRLPLASETSTKAAKRRALRPSLPYLKSSLLGSAFTLWDCYCDCDSMDHGGGEASAILRQLEDLKASKSEIERQISALEARFQEIALQQPNGSVSNGSCPPTIPSVGSGYGHDLSPQMIYRYSRHLLLPSFGVQGQSKLLKSSILVVGAGGLGSPVLLYLAASGVGRLGVVDHDVVELNNMHRQIIHTESFIGQPKVKSAAAACHSINSTIQVVEYQEPLRTSNALEIMSKYDIIVDATDNAPSRYMINDCCVVLGKPLVSGAAVGLEGQLTVFNYNGGPCYRCLFPTPPPTTACQRCSDAGVLGVVPGVIGCLQALEAIKIASAVGEPLSERMLLFDALSGRIRNVKIRGQSPQCVVCGVKAPFSKQQFQEFDYENFTHSPLTPLPLKLNLLQPDSRINSKEYKEKLVSGEAHVLVDVRPEHHFKIVSLPNSLNIPLSRLEARLPEITSALKEKEDQRGTDSGSGGQVYVICRRGNDSQRAVQYLQKMGFTSAKDIIGGLEGWAHEVDPNVPTY</sequence>
<dbReference type="GO" id="GO:0005829">
    <property type="term" value="C:cytosol"/>
    <property type="evidence" value="ECO:0007669"/>
    <property type="project" value="UniProtKB-SubCell"/>
</dbReference>
<name>A0A5N5FXB0_9ROSA</name>
<comment type="cofactor">
    <cofactor evidence="10">
        <name>Zn(2+)</name>
        <dbReference type="ChEBI" id="CHEBI:29105"/>
    </cofactor>
    <text evidence="10">Binds 1 zinc ion per subunit.</text>
</comment>
<dbReference type="Proteomes" id="UP000327157">
    <property type="component" value="Chromosome 11"/>
</dbReference>
<keyword evidence="14" id="KW-1185">Reference proteome</keyword>
<keyword evidence="10" id="KW-0501">Molybdenum cofactor biosynthesis</keyword>
<evidence type="ECO:0000256" key="7">
    <source>
        <dbReference type="ARBA" id="ARBA00022833"/>
    </source>
</evidence>
<evidence type="ECO:0000259" key="12">
    <source>
        <dbReference type="PROSITE" id="PS50206"/>
    </source>
</evidence>
<keyword evidence="9 10" id="KW-0511">Multifunctional enzyme</keyword>
<dbReference type="InterPro" id="IPR035985">
    <property type="entry name" value="Ubiquitin-activating_enz"/>
</dbReference>
<evidence type="ECO:0000256" key="4">
    <source>
        <dbReference type="ARBA" id="ARBA00022694"/>
    </source>
</evidence>
<comment type="pathway">
    <text evidence="10">Cofactor biosynthesis; molybdopterin biosynthesis.</text>
</comment>
<dbReference type="GO" id="GO:0046872">
    <property type="term" value="F:metal ion binding"/>
    <property type="evidence" value="ECO:0007669"/>
    <property type="project" value="UniProtKB-KW"/>
</dbReference>
<reference evidence="13 14" key="3">
    <citation type="submission" date="2019-11" db="EMBL/GenBank/DDBJ databases">
        <title>A de novo genome assembly of a pear dwarfing rootstock.</title>
        <authorList>
            <person name="Wang F."/>
            <person name="Wang J."/>
            <person name="Li S."/>
            <person name="Zhang Y."/>
            <person name="Fang M."/>
            <person name="Ma L."/>
            <person name="Zhao Y."/>
            <person name="Jiang S."/>
        </authorList>
    </citation>
    <scope>NUCLEOTIDE SEQUENCE [LARGE SCALE GENOMIC DNA]</scope>
    <source>
        <strain evidence="13">S2</strain>
        <tissue evidence="13">Leaf</tissue>
    </source>
</reference>
<feature type="active site" description="Cysteine persulfide intermediate; for sulfurtransferase activity" evidence="10">
    <location>
        <position position="477"/>
    </location>
</feature>
<dbReference type="EC" id="2.8.1.11" evidence="10"/>
<organism evidence="13 14">
    <name type="scientific">Pyrus ussuriensis x Pyrus communis</name>
    <dbReference type="NCBI Taxonomy" id="2448454"/>
    <lineage>
        <taxon>Eukaryota</taxon>
        <taxon>Viridiplantae</taxon>
        <taxon>Streptophyta</taxon>
        <taxon>Embryophyta</taxon>
        <taxon>Tracheophyta</taxon>
        <taxon>Spermatophyta</taxon>
        <taxon>Magnoliopsida</taxon>
        <taxon>eudicotyledons</taxon>
        <taxon>Gunneridae</taxon>
        <taxon>Pentapetalae</taxon>
        <taxon>rosids</taxon>
        <taxon>fabids</taxon>
        <taxon>Rosales</taxon>
        <taxon>Rosaceae</taxon>
        <taxon>Amygdaloideae</taxon>
        <taxon>Maleae</taxon>
        <taxon>Pyrus</taxon>
    </lineage>
</organism>
<dbReference type="PANTHER" id="PTHR10953:SF102">
    <property type="entry name" value="ADENYLYLTRANSFERASE AND SULFURTRANSFERASE MOCS3"/>
    <property type="match status" value="1"/>
</dbReference>
<gene>
    <name evidence="10" type="primary">MOCS3</name>
    <name evidence="10" type="synonym">CNX5</name>
    <name evidence="10" type="synonym">UBA4</name>
    <name evidence="13" type="ORF">D8674_005737</name>
</gene>
<feature type="binding site" evidence="10">
    <location>
        <begin position="183"/>
        <end position="187"/>
    </location>
    <ligand>
        <name>ATP</name>
        <dbReference type="ChEBI" id="CHEBI:30616"/>
    </ligand>
</feature>
<comment type="subcellular location">
    <subcellularLocation>
        <location evidence="1">Cytoplasm</location>
        <location evidence="1">Cytosol</location>
    </subcellularLocation>
</comment>
<evidence type="ECO:0000313" key="13">
    <source>
        <dbReference type="EMBL" id="KAB2606020.1"/>
    </source>
</evidence>
<feature type="binding site" evidence="10">
    <location>
        <position position="363"/>
    </location>
    <ligand>
        <name>Zn(2+)</name>
        <dbReference type="ChEBI" id="CHEBI:29105"/>
    </ligand>
</feature>
<evidence type="ECO:0000256" key="5">
    <source>
        <dbReference type="ARBA" id="ARBA00022723"/>
    </source>
</evidence>
<keyword evidence="5 10" id="KW-0479">Metal-binding</keyword>
<protein>
    <recommendedName>
        <fullName evidence="10">Adenylyltransferase and sulfurtransferase MOCS3</fullName>
    </recommendedName>
    <alternativeName>
        <fullName evidence="10">Molybdenum cofactor synthesis protein 3</fullName>
    </alternativeName>
    <domain>
        <recommendedName>
            <fullName evidence="10">Molybdopterin-synthase adenylyltransferase</fullName>
            <ecNumber evidence="10">2.7.7.80</ecNumber>
        </recommendedName>
        <alternativeName>
            <fullName evidence="10">Adenylyltransferase MOCS3</fullName>
        </alternativeName>
        <alternativeName>
            <fullName evidence="10">Sulfur carrier protein MOCS2A adenylyltransferase</fullName>
        </alternativeName>
    </domain>
    <domain>
        <recommendedName>
            <fullName evidence="10">Molybdopterin-synthase sulfurtransferase</fullName>
            <ecNumber evidence="10">2.8.1.11</ecNumber>
        </recommendedName>
        <alternativeName>
            <fullName evidence="10">Sulfurtransferase MOCS3</fullName>
        </alternativeName>
        <alternativeName>
            <fullName evidence="10">Sulfur carrier protein MOCS2A sulfurtransferase</fullName>
        </alternativeName>
    </domain>
</protein>
<feature type="binding site" evidence="10">
    <location>
        <position position="288"/>
    </location>
    <ligand>
        <name>Zn(2+)</name>
        <dbReference type="ChEBI" id="CHEBI:29105"/>
    </ligand>
</feature>
<keyword evidence="13" id="KW-0548">Nucleotidyltransferase</keyword>
<evidence type="ECO:0000256" key="11">
    <source>
        <dbReference type="SAM" id="Coils"/>
    </source>
</evidence>
<dbReference type="CDD" id="cd00757">
    <property type="entry name" value="ThiF_MoeB_HesA_family"/>
    <property type="match status" value="1"/>
</dbReference>
<keyword evidence="2 10" id="KW-0963">Cytoplasm</keyword>
<feature type="domain" description="Rhodanese" evidence="12">
    <location>
        <begin position="414"/>
        <end position="517"/>
    </location>
</feature>
<evidence type="ECO:0000256" key="3">
    <source>
        <dbReference type="ARBA" id="ARBA00022679"/>
    </source>
</evidence>
<dbReference type="EC" id="2.7.7.80" evidence="10"/>
<evidence type="ECO:0000256" key="1">
    <source>
        <dbReference type="ARBA" id="ARBA00004514"/>
    </source>
</evidence>
<dbReference type="GO" id="GO:0004792">
    <property type="term" value="F:thiosulfate-cyanide sulfurtransferase activity"/>
    <property type="evidence" value="ECO:0007669"/>
    <property type="project" value="TreeGrafter"/>
</dbReference>
<dbReference type="InterPro" id="IPR028885">
    <property type="entry name" value="MOCS3/Uba4"/>
</dbReference>
<dbReference type="FunFam" id="3.40.50.720:FF:000033">
    <property type="entry name" value="Adenylyltransferase and sulfurtransferase MOCS3"/>
    <property type="match status" value="1"/>
</dbReference>
<dbReference type="UniPathway" id="UPA00344"/>
<dbReference type="AlphaFoldDB" id="A0A5N5FXB0"/>
<comment type="catalytic activity">
    <reaction evidence="10">
        <text>[molybdopterin-synthase sulfur-carrier protein]-C-terminal Gly-Gly + ATP + H(+) = [molybdopterin-synthase sulfur-carrier protein]-C-terminal Gly-Gly-AMP + diphosphate</text>
        <dbReference type="Rhea" id="RHEA:43616"/>
        <dbReference type="Rhea" id="RHEA-COMP:12159"/>
        <dbReference type="Rhea" id="RHEA-COMP:12202"/>
        <dbReference type="ChEBI" id="CHEBI:15378"/>
        <dbReference type="ChEBI" id="CHEBI:30616"/>
        <dbReference type="ChEBI" id="CHEBI:33019"/>
        <dbReference type="ChEBI" id="CHEBI:90618"/>
        <dbReference type="ChEBI" id="CHEBI:90778"/>
        <dbReference type="EC" id="2.7.7.80"/>
    </reaction>
</comment>
<dbReference type="SMART" id="SM00450">
    <property type="entry name" value="RHOD"/>
    <property type="match status" value="1"/>
</dbReference>
<feature type="active site" description="Glycyl thioester intermediate; for adenylyltransferase activity" evidence="10">
    <location>
        <position position="302"/>
    </location>
</feature>
<evidence type="ECO:0000313" key="14">
    <source>
        <dbReference type="Proteomes" id="UP000327157"/>
    </source>
</evidence>
<keyword evidence="6 10" id="KW-0547">Nucleotide-binding</keyword>
<comment type="pathway">
    <text evidence="10">tRNA modification; 5-methoxycarbonylmethyl-2-thiouridine-tRNA biosynthesis.</text>
</comment>
<feature type="binding site" evidence="10">
    <location>
        <begin position="244"/>
        <end position="245"/>
    </location>
    <ligand>
        <name>ATP</name>
        <dbReference type="ChEBI" id="CHEBI:30616"/>
    </ligand>
</feature>
<dbReference type="UniPathway" id="UPA00988"/>
<dbReference type="InterPro" id="IPR036873">
    <property type="entry name" value="Rhodanese-like_dom_sf"/>
</dbReference>
<evidence type="ECO:0000256" key="9">
    <source>
        <dbReference type="ARBA" id="ARBA00023268"/>
    </source>
</evidence>
<dbReference type="GO" id="GO:0042292">
    <property type="term" value="F:URM1 activating enzyme activity"/>
    <property type="evidence" value="ECO:0007669"/>
    <property type="project" value="TreeGrafter"/>
</dbReference>
<dbReference type="CDD" id="cd01526">
    <property type="entry name" value="RHOD_ThiF"/>
    <property type="match status" value="1"/>
</dbReference>
<evidence type="ECO:0000256" key="2">
    <source>
        <dbReference type="ARBA" id="ARBA00022490"/>
    </source>
</evidence>
<feature type="binding site" evidence="10">
    <location>
        <position position="176"/>
    </location>
    <ligand>
        <name>ATP</name>
        <dbReference type="ChEBI" id="CHEBI:30616"/>
    </ligand>
</feature>
<keyword evidence="11" id="KW-0175">Coiled coil</keyword>
<keyword evidence="3 10" id="KW-0808">Transferase</keyword>
<dbReference type="Pfam" id="PF00581">
    <property type="entry name" value="Rhodanese"/>
    <property type="match status" value="1"/>
</dbReference>
<evidence type="ECO:0000256" key="6">
    <source>
        <dbReference type="ARBA" id="ARBA00022741"/>
    </source>
</evidence>